<keyword evidence="1" id="KW-1133">Transmembrane helix</keyword>
<dbReference type="EMBL" id="SKFH01000006">
    <property type="protein sequence ID" value="TCZ73468.1"/>
    <property type="molecule type" value="Genomic_DNA"/>
</dbReference>
<evidence type="ECO:0000313" key="2">
    <source>
        <dbReference type="EMBL" id="TCZ73468.1"/>
    </source>
</evidence>
<keyword evidence="1" id="KW-0812">Transmembrane</keyword>
<evidence type="ECO:0000256" key="1">
    <source>
        <dbReference type="SAM" id="Phobius"/>
    </source>
</evidence>
<proteinExistence type="predicted"/>
<keyword evidence="3" id="KW-1185">Reference proteome</keyword>
<reference evidence="2 3" key="1">
    <citation type="submission" date="2019-03" db="EMBL/GenBank/DDBJ databases">
        <authorList>
            <person name="Kim M.K.M."/>
        </authorList>
    </citation>
    <scope>NUCLEOTIDE SEQUENCE [LARGE SCALE GENOMIC DNA]</scope>
    <source>
        <strain evidence="2 3">17J68-15</strain>
    </source>
</reference>
<protein>
    <submittedName>
        <fullName evidence="2">Uncharacterized protein</fullName>
    </submittedName>
</protein>
<accession>A0A4R4E6X1</accession>
<keyword evidence="1" id="KW-0472">Membrane</keyword>
<organism evidence="2 3">
    <name type="scientific">Flaviaesturariibacter aridisoli</name>
    <dbReference type="NCBI Taxonomy" id="2545761"/>
    <lineage>
        <taxon>Bacteria</taxon>
        <taxon>Pseudomonadati</taxon>
        <taxon>Bacteroidota</taxon>
        <taxon>Chitinophagia</taxon>
        <taxon>Chitinophagales</taxon>
        <taxon>Chitinophagaceae</taxon>
        <taxon>Flaviaestuariibacter</taxon>
    </lineage>
</organism>
<name>A0A4R4E6X1_9BACT</name>
<gene>
    <name evidence="2" type="ORF">E0486_05780</name>
</gene>
<evidence type="ECO:0000313" key="3">
    <source>
        <dbReference type="Proteomes" id="UP000295164"/>
    </source>
</evidence>
<feature type="transmembrane region" description="Helical" evidence="1">
    <location>
        <begin position="6"/>
        <end position="22"/>
    </location>
</feature>
<comment type="caution">
    <text evidence="2">The sequence shown here is derived from an EMBL/GenBank/DDBJ whole genome shotgun (WGS) entry which is preliminary data.</text>
</comment>
<sequence>MSPYLKLLGLFTLTVYILYFLARRRRQPAAADPGEGAARLHLFKLSADRYPVLFDHCDFRDRSYAEEVPGDGSDLQAAAAVMGAGTLVLLANRAELQETVRTLLYYQDPALCGGKRLAQALPLDATTLKYHVLEGHVFLYVSRSNPGQYVFTIEEPTGVPAPTA</sequence>
<dbReference type="AlphaFoldDB" id="A0A4R4E6X1"/>
<dbReference type="Proteomes" id="UP000295164">
    <property type="component" value="Unassembled WGS sequence"/>
</dbReference>
<dbReference type="RefSeq" id="WP_131851198.1">
    <property type="nucleotide sequence ID" value="NZ_SKFH01000006.1"/>
</dbReference>